<reference evidence="3" key="1">
    <citation type="submission" date="2017-03" db="EMBL/GenBank/DDBJ databases">
        <title>Phytopthora megakarya and P. palmivora, two closely related causual agents of cacao black pod achieved similar genome size and gene model numbers by different mechanisms.</title>
        <authorList>
            <person name="Ali S."/>
            <person name="Shao J."/>
            <person name="Larry D.J."/>
            <person name="Kronmiller B."/>
            <person name="Shen D."/>
            <person name="Strem M.D."/>
            <person name="Melnick R.L."/>
            <person name="Guiltinan M.J."/>
            <person name="Tyler B.M."/>
            <person name="Meinhardt L.W."/>
            <person name="Bailey B.A."/>
        </authorList>
    </citation>
    <scope>NUCLEOTIDE SEQUENCE [LARGE SCALE GENOMIC DNA]</scope>
    <source>
        <strain evidence="3">zdho120</strain>
    </source>
</reference>
<dbReference type="AlphaFoldDB" id="A0A225W4E7"/>
<evidence type="ECO:0000313" key="2">
    <source>
        <dbReference type="EMBL" id="OWZ12631.1"/>
    </source>
</evidence>
<protein>
    <recommendedName>
        <fullName evidence="1">Transcription activator GCR1-like domain-containing protein</fullName>
    </recommendedName>
</protein>
<name>A0A225W4E7_9STRA</name>
<dbReference type="InterPro" id="IPR022210">
    <property type="entry name" value="TF_GCR1-like"/>
</dbReference>
<accession>A0A225W4E7</accession>
<dbReference type="EMBL" id="NBNE01001795">
    <property type="protein sequence ID" value="OWZ12631.1"/>
    <property type="molecule type" value="Genomic_DNA"/>
</dbReference>
<evidence type="ECO:0000313" key="3">
    <source>
        <dbReference type="Proteomes" id="UP000198211"/>
    </source>
</evidence>
<proteinExistence type="predicted"/>
<evidence type="ECO:0000259" key="1">
    <source>
        <dbReference type="Pfam" id="PF12550"/>
    </source>
</evidence>
<feature type="domain" description="Transcription activator GCR1-like" evidence="1">
    <location>
        <begin position="70"/>
        <end position="103"/>
    </location>
</feature>
<dbReference type="Proteomes" id="UP000198211">
    <property type="component" value="Unassembled WGS sequence"/>
</dbReference>
<gene>
    <name evidence="2" type="ORF">PHMEG_00014179</name>
</gene>
<dbReference type="OrthoDB" id="3564412at2759"/>
<organism evidence="2 3">
    <name type="scientific">Phytophthora megakarya</name>
    <dbReference type="NCBI Taxonomy" id="4795"/>
    <lineage>
        <taxon>Eukaryota</taxon>
        <taxon>Sar</taxon>
        <taxon>Stramenopiles</taxon>
        <taxon>Oomycota</taxon>
        <taxon>Peronosporomycetes</taxon>
        <taxon>Peronosporales</taxon>
        <taxon>Peronosporaceae</taxon>
        <taxon>Phytophthora</taxon>
    </lineage>
</organism>
<keyword evidence="3" id="KW-1185">Reference proteome</keyword>
<sequence length="104" mass="12012">MRRYCRNLPKLEKASPHCYKEAWRFASRELLGPIHLSMVNVSAANLLMAGTEKQSEITLPLYADTSMIGVSTVKELWAEWQDGIANQPSIQHLENTYDTKWRQF</sequence>
<comment type="caution">
    <text evidence="2">The sequence shown here is derived from an EMBL/GenBank/DDBJ whole genome shotgun (WGS) entry which is preliminary data.</text>
</comment>
<dbReference type="Pfam" id="PF12550">
    <property type="entry name" value="GCR1_C"/>
    <property type="match status" value="1"/>
</dbReference>